<dbReference type="CDD" id="cd00093">
    <property type="entry name" value="HTH_XRE"/>
    <property type="match status" value="1"/>
</dbReference>
<dbReference type="PANTHER" id="PTHR36924:SF1">
    <property type="entry name" value="ANTITOXIN HIGA-1"/>
    <property type="match status" value="1"/>
</dbReference>
<dbReference type="Pfam" id="PF01381">
    <property type="entry name" value="HTH_3"/>
    <property type="match status" value="1"/>
</dbReference>
<feature type="domain" description="HTH cro/C1-type" evidence="2">
    <location>
        <begin position="21"/>
        <end position="68"/>
    </location>
</feature>
<dbReference type="RefSeq" id="WP_041042761.1">
    <property type="nucleotide sequence ID" value="NZ_JXSL01000033.1"/>
</dbReference>
<dbReference type="PANTHER" id="PTHR36924">
    <property type="entry name" value="ANTITOXIN HIGA-1"/>
    <property type="match status" value="1"/>
</dbReference>
<dbReference type="InterPro" id="IPR010982">
    <property type="entry name" value="Lambda_DNA-bd_dom_sf"/>
</dbReference>
<dbReference type="InterPro" id="IPR001387">
    <property type="entry name" value="Cro/C1-type_HTH"/>
</dbReference>
<dbReference type="Gene3D" id="1.10.260.40">
    <property type="entry name" value="lambda repressor-like DNA-binding domains"/>
    <property type="match status" value="1"/>
</dbReference>
<dbReference type="NCBIfam" id="TIGR02607">
    <property type="entry name" value="antidote_HigA"/>
    <property type="match status" value="1"/>
</dbReference>
<keyword evidence="4" id="KW-1185">Reference proteome</keyword>
<evidence type="ECO:0000313" key="3">
    <source>
        <dbReference type="EMBL" id="KIL96919.1"/>
    </source>
</evidence>
<dbReference type="OrthoDB" id="3174593at2"/>
<reference evidence="3 4" key="1">
    <citation type="submission" date="2015-01" db="EMBL/GenBank/DDBJ databases">
        <title>Genome Sequence of Magnetospirillum magnetotacticum Strain MS-1.</title>
        <authorList>
            <person name="Marinov G.K."/>
            <person name="Smalley M.D."/>
            <person name="DeSalvo G."/>
        </authorList>
    </citation>
    <scope>NUCLEOTIDE SEQUENCE [LARGE SCALE GENOMIC DNA]</scope>
    <source>
        <strain evidence="3 4">MS-1</strain>
    </source>
</reference>
<dbReference type="STRING" id="272627.CCC_01412"/>
<sequence length="97" mass="10676">MADFAPTHPGEVLREDFLKPLGMSQYALAKAIGVPQMRISDIINGRRGITPDSALRLARYFGTSAEFWIGMQATFDLETARDQIGAEIDSQVHPRAA</sequence>
<evidence type="ECO:0000256" key="1">
    <source>
        <dbReference type="ARBA" id="ARBA00023125"/>
    </source>
</evidence>
<dbReference type="SMART" id="SM00530">
    <property type="entry name" value="HTH_XRE"/>
    <property type="match status" value="1"/>
</dbReference>
<organism evidence="3 4">
    <name type="scientific">Paramagnetospirillum magnetotacticum MS-1</name>
    <dbReference type="NCBI Taxonomy" id="272627"/>
    <lineage>
        <taxon>Bacteria</taxon>
        <taxon>Pseudomonadati</taxon>
        <taxon>Pseudomonadota</taxon>
        <taxon>Alphaproteobacteria</taxon>
        <taxon>Rhodospirillales</taxon>
        <taxon>Magnetospirillaceae</taxon>
        <taxon>Paramagnetospirillum</taxon>
    </lineage>
</organism>
<comment type="caution">
    <text evidence="3">The sequence shown here is derived from an EMBL/GenBank/DDBJ whole genome shotgun (WGS) entry which is preliminary data.</text>
</comment>
<dbReference type="InterPro" id="IPR013430">
    <property type="entry name" value="Toxin_antidote_HigA"/>
</dbReference>
<dbReference type="Proteomes" id="UP000031971">
    <property type="component" value="Unassembled WGS sequence"/>
</dbReference>
<dbReference type="AlphaFoldDB" id="A0A0C2YAY5"/>
<evidence type="ECO:0000313" key="4">
    <source>
        <dbReference type="Proteomes" id="UP000031971"/>
    </source>
</evidence>
<dbReference type="SUPFAM" id="SSF47413">
    <property type="entry name" value="lambda repressor-like DNA-binding domains"/>
    <property type="match status" value="1"/>
</dbReference>
<keyword evidence="1" id="KW-0238">DNA-binding</keyword>
<proteinExistence type="predicted"/>
<dbReference type="GO" id="GO:0003677">
    <property type="term" value="F:DNA binding"/>
    <property type="evidence" value="ECO:0007669"/>
    <property type="project" value="UniProtKB-KW"/>
</dbReference>
<evidence type="ECO:0000259" key="2">
    <source>
        <dbReference type="PROSITE" id="PS50943"/>
    </source>
</evidence>
<name>A0A0C2YAY5_PARME</name>
<gene>
    <name evidence="3" type="ORF">CCC_01412</name>
</gene>
<protein>
    <submittedName>
        <fullName evidence="3">HigA protein (Antitoxin to HigB)</fullName>
    </submittedName>
</protein>
<dbReference type="PROSITE" id="PS50943">
    <property type="entry name" value="HTH_CROC1"/>
    <property type="match status" value="1"/>
</dbReference>
<accession>A0A0C2YAY5</accession>
<dbReference type="EMBL" id="JXSL01000033">
    <property type="protein sequence ID" value="KIL96919.1"/>
    <property type="molecule type" value="Genomic_DNA"/>
</dbReference>